<sequence length="115" mass="12818">MIATSLRLCVPMMAPQANASHVASLKQFHALYSINAMEIRISIGFTGDLQHEKAFRRCKSPSPNISPYKSVAETPAEESTFYLDLPQKSRTKTRVPPRHPPETNHIRSCTGPEVV</sequence>
<reference evidence="2 4" key="3">
    <citation type="journal article" date="2015" name="BMC Genomics">
        <title>The completed genome sequence of the pathogenic ascomycete fungus Fusarium graminearum.</title>
        <authorList>
            <person name="King R."/>
            <person name="Urban M."/>
            <person name="Hammond-Kosack M.C."/>
            <person name="Hassani-Pak K."/>
            <person name="Hammond-Kosack K.E."/>
        </authorList>
    </citation>
    <scope>NUCLEOTIDE SEQUENCE [LARGE SCALE GENOMIC DNA]</scope>
    <source>
        <strain evidence="4">ATCC MYA-4620 / CBS 123657 / FGSC 9075 / NRRL 31084 / PH-1</strain>
        <strain evidence="2">PH-1</strain>
    </source>
</reference>
<dbReference type="HOGENOM" id="CLU_2109273_0_0_1"/>
<dbReference type="EnsemblFungi" id="CEF82804">
    <property type="protein sequence ID" value="CEF82804"/>
    <property type="gene ID" value="FGRRES_12936"/>
</dbReference>
<reference evidence="3" key="4">
    <citation type="submission" date="2017-01" db="UniProtKB">
        <authorList>
            <consortium name="EnsemblFungi"/>
        </authorList>
    </citation>
    <scope>IDENTIFICATION</scope>
    <source>
        <strain evidence="3">PH-1 / ATCC MYA-4620 / FGSC 9075 / NRRL 31084</strain>
    </source>
</reference>
<proteinExistence type="predicted"/>
<protein>
    <submittedName>
        <fullName evidence="2">Chromosome 4, complete genome</fullName>
    </submittedName>
</protein>
<evidence type="ECO:0000313" key="3">
    <source>
        <dbReference type="EnsemblFungi" id="CEF82804"/>
    </source>
</evidence>
<feature type="region of interest" description="Disordered" evidence="1">
    <location>
        <begin position="86"/>
        <end position="115"/>
    </location>
</feature>
<organism evidence="2 4">
    <name type="scientific">Gibberella zeae (strain ATCC MYA-4620 / CBS 123657 / FGSC 9075 / NRRL 31084 / PH-1)</name>
    <name type="common">Wheat head blight fungus</name>
    <name type="synonym">Fusarium graminearum</name>
    <dbReference type="NCBI Taxonomy" id="229533"/>
    <lineage>
        <taxon>Eukaryota</taxon>
        <taxon>Fungi</taxon>
        <taxon>Dikarya</taxon>
        <taxon>Ascomycota</taxon>
        <taxon>Pezizomycotina</taxon>
        <taxon>Sordariomycetes</taxon>
        <taxon>Hypocreomycetidae</taxon>
        <taxon>Hypocreales</taxon>
        <taxon>Nectriaceae</taxon>
        <taxon>Fusarium</taxon>
    </lineage>
</organism>
<evidence type="ECO:0000256" key="1">
    <source>
        <dbReference type="SAM" id="MobiDB-lite"/>
    </source>
</evidence>
<dbReference type="AlphaFoldDB" id="I1S7W1"/>
<dbReference type="RefSeq" id="XP_011326175.1">
    <property type="nucleotide sequence ID" value="XM_011327873.1"/>
</dbReference>
<dbReference type="EMBL" id="HG970335">
    <property type="protein sequence ID" value="CEF82804.1"/>
    <property type="molecule type" value="Genomic_DNA"/>
</dbReference>
<accession>I1S7W1</accession>
<reference evidence="3 4" key="1">
    <citation type="journal article" date="2007" name="Science">
        <title>The Fusarium graminearum genome reveals a link between localized polymorphism and pathogen specialization.</title>
        <authorList>
            <person name="Cuomo C.A."/>
            <person name="Gueldener U."/>
            <person name="Xu J.-R."/>
            <person name="Trail F."/>
            <person name="Turgeon B.G."/>
            <person name="Di Pietro A."/>
            <person name="Walton J.D."/>
            <person name="Ma L.-J."/>
            <person name="Baker S.E."/>
            <person name="Rep M."/>
            <person name="Adam G."/>
            <person name="Antoniw J."/>
            <person name="Baldwin T."/>
            <person name="Calvo S.E."/>
            <person name="Chang Y.-L."/>
            <person name="DeCaprio D."/>
            <person name="Gale L.R."/>
            <person name="Gnerre S."/>
            <person name="Goswami R.S."/>
            <person name="Hammond-Kosack K."/>
            <person name="Harris L.J."/>
            <person name="Hilburn K."/>
            <person name="Kennell J.C."/>
            <person name="Kroken S."/>
            <person name="Magnuson J.K."/>
            <person name="Mannhaupt G."/>
            <person name="Mauceli E.W."/>
            <person name="Mewes H.-W."/>
            <person name="Mitterbauer R."/>
            <person name="Muehlbauer G."/>
            <person name="Muensterkoetter M."/>
            <person name="Nelson D."/>
            <person name="O'Donnell K."/>
            <person name="Ouellet T."/>
            <person name="Qi W."/>
            <person name="Quesneville H."/>
            <person name="Roncero M.I.G."/>
            <person name="Seong K.-Y."/>
            <person name="Tetko I.V."/>
            <person name="Urban M."/>
            <person name="Waalwijk C."/>
            <person name="Ward T.J."/>
            <person name="Yao J."/>
            <person name="Birren B.W."/>
            <person name="Kistler H.C."/>
        </authorList>
    </citation>
    <scope>NUCLEOTIDE SEQUENCE [LARGE SCALE GENOMIC DNA]</scope>
    <source>
        <strain evidence="4">ATCC MYA-4620 / CBS 123657 / FGSC 9075 / NRRL 31084 / PH-1</strain>
        <strain evidence="3">PH-1 / ATCC MYA-4620 / FGSC 9075 / NRRL 31084</strain>
    </source>
</reference>
<evidence type="ECO:0000313" key="4">
    <source>
        <dbReference type="Proteomes" id="UP000070720"/>
    </source>
</evidence>
<dbReference type="InParanoid" id="I1S7W1"/>
<dbReference type="VEuPathDB" id="FungiDB:FGRAMPH1_01G22593"/>
<gene>
    <name evidence="2" type="ORF">FGRAMPH1_01T22593</name>
</gene>
<reference evidence="3 4" key="2">
    <citation type="journal article" date="2010" name="Nature">
        <title>Comparative genomics reveals mobile pathogenicity chromosomes in Fusarium.</title>
        <authorList>
            <person name="Ma L.J."/>
            <person name="van der Does H.C."/>
            <person name="Borkovich K.A."/>
            <person name="Coleman J.J."/>
            <person name="Daboussi M.J."/>
            <person name="Di Pietro A."/>
            <person name="Dufresne M."/>
            <person name="Freitag M."/>
            <person name="Grabherr M."/>
            <person name="Henrissat B."/>
            <person name="Houterman P.M."/>
            <person name="Kang S."/>
            <person name="Shim W.B."/>
            <person name="Woloshuk C."/>
            <person name="Xie X."/>
            <person name="Xu J.R."/>
            <person name="Antoniw J."/>
            <person name="Baker S.E."/>
            <person name="Bluhm B.H."/>
            <person name="Breakspear A."/>
            <person name="Brown D.W."/>
            <person name="Butchko R.A."/>
            <person name="Chapman S."/>
            <person name="Coulson R."/>
            <person name="Coutinho P.M."/>
            <person name="Danchin E.G."/>
            <person name="Diener A."/>
            <person name="Gale L.R."/>
            <person name="Gardiner D.M."/>
            <person name="Goff S."/>
            <person name="Hammond-Kosack K.E."/>
            <person name="Hilburn K."/>
            <person name="Hua-Van A."/>
            <person name="Jonkers W."/>
            <person name="Kazan K."/>
            <person name="Kodira C.D."/>
            <person name="Koehrsen M."/>
            <person name="Kumar L."/>
            <person name="Lee Y.H."/>
            <person name="Li L."/>
            <person name="Manners J.M."/>
            <person name="Miranda-Saavedra D."/>
            <person name="Mukherjee M."/>
            <person name="Park G."/>
            <person name="Park J."/>
            <person name="Park S.Y."/>
            <person name="Proctor R.H."/>
            <person name="Regev A."/>
            <person name="Ruiz-Roldan M.C."/>
            <person name="Sain D."/>
            <person name="Sakthikumar S."/>
            <person name="Sykes S."/>
            <person name="Schwartz D.C."/>
            <person name="Turgeon B.G."/>
            <person name="Wapinski I."/>
            <person name="Yoder O."/>
            <person name="Young S."/>
            <person name="Zeng Q."/>
            <person name="Zhou S."/>
            <person name="Galagan J."/>
            <person name="Cuomo C.A."/>
            <person name="Kistler H.C."/>
            <person name="Rep M."/>
        </authorList>
    </citation>
    <scope>GENOME REANNOTATION</scope>
    <source>
        <strain evidence="4">ATCC MYA-4620 / CBS 123657 / FGSC 9075 / NRRL 31084 / PH-1</strain>
        <strain evidence="3">PH-1 / ATCC MYA-4620 / FGSC 9075 / NRRL 31084</strain>
    </source>
</reference>
<accession>A0A098DN90</accession>
<dbReference type="Proteomes" id="UP000070720">
    <property type="component" value="Chromosome 4"/>
</dbReference>
<name>I1S7W1_GIBZE</name>
<dbReference type="KEGG" id="fgr:FGSG_12936"/>
<keyword evidence="4" id="KW-1185">Reference proteome</keyword>
<evidence type="ECO:0000313" key="2">
    <source>
        <dbReference type="EMBL" id="CEF82804.1"/>
    </source>
</evidence>